<gene>
    <name evidence="5" type="ORF">JQN83_15850</name>
</gene>
<organism evidence="5 6">
    <name type="scientific">Micromonospora antibiotica</name>
    <dbReference type="NCBI Taxonomy" id="2807623"/>
    <lineage>
        <taxon>Bacteria</taxon>
        <taxon>Bacillati</taxon>
        <taxon>Actinomycetota</taxon>
        <taxon>Actinomycetes</taxon>
        <taxon>Micromonosporales</taxon>
        <taxon>Micromonosporaceae</taxon>
        <taxon>Micromonospora</taxon>
    </lineage>
</organism>
<keyword evidence="1" id="KW-0808">Transferase</keyword>
<evidence type="ECO:0000259" key="4">
    <source>
        <dbReference type="PROSITE" id="PS51186"/>
    </source>
</evidence>
<feature type="domain" description="N-acetyltransferase" evidence="4">
    <location>
        <begin position="40"/>
        <end position="190"/>
    </location>
</feature>
<evidence type="ECO:0000313" key="5">
    <source>
        <dbReference type="EMBL" id="MBO4162272.1"/>
    </source>
</evidence>
<comment type="caution">
    <text evidence="5">The sequence shown here is derived from an EMBL/GenBank/DDBJ whole genome shotgun (WGS) entry which is preliminary data.</text>
</comment>
<dbReference type="InterPro" id="IPR050832">
    <property type="entry name" value="Bact_Acetyltransf"/>
</dbReference>
<name>A0ABS3V9S2_9ACTN</name>
<feature type="domain" description="N-acetyltransferase" evidence="4">
    <location>
        <begin position="192"/>
        <end position="337"/>
    </location>
</feature>
<feature type="compositionally biased region" description="Basic and acidic residues" evidence="3">
    <location>
        <begin position="14"/>
        <end position="30"/>
    </location>
</feature>
<dbReference type="Pfam" id="PF00583">
    <property type="entry name" value="Acetyltransf_1"/>
    <property type="match status" value="2"/>
</dbReference>
<evidence type="ECO:0000256" key="1">
    <source>
        <dbReference type="ARBA" id="ARBA00022679"/>
    </source>
</evidence>
<reference evidence="5 6" key="1">
    <citation type="submission" date="2021-03" db="EMBL/GenBank/DDBJ databases">
        <authorList>
            <person name="Lee D.-H."/>
        </authorList>
    </citation>
    <scope>NUCLEOTIDE SEQUENCE [LARGE SCALE GENOMIC DNA]</scope>
    <source>
        <strain evidence="5 6">MMS20-R2-23</strain>
    </source>
</reference>
<dbReference type="PANTHER" id="PTHR43877">
    <property type="entry name" value="AMINOALKYLPHOSPHONATE N-ACETYLTRANSFERASE-RELATED-RELATED"/>
    <property type="match status" value="1"/>
</dbReference>
<evidence type="ECO:0000313" key="6">
    <source>
        <dbReference type="Proteomes" id="UP000671399"/>
    </source>
</evidence>
<dbReference type="Proteomes" id="UP000671399">
    <property type="component" value="Unassembled WGS sequence"/>
</dbReference>
<keyword evidence="2" id="KW-0012">Acyltransferase</keyword>
<keyword evidence="6" id="KW-1185">Reference proteome</keyword>
<evidence type="ECO:0000256" key="2">
    <source>
        <dbReference type="ARBA" id="ARBA00023315"/>
    </source>
</evidence>
<dbReference type="SUPFAM" id="SSF55729">
    <property type="entry name" value="Acyl-CoA N-acyltransferases (Nat)"/>
    <property type="match status" value="2"/>
</dbReference>
<dbReference type="PANTHER" id="PTHR43877:SF1">
    <property type="entry name" value="ACETYLTRANSFERASE"/>
    <property type="match status" value="1"/>
</dbReference>
<proteinExistence type="predicted"/>
<protein>
    <submittedName>
        <fullName evidence="5">GNAT family N-acetyltransferase</fullName>
    </submittedName>
</protein>
<dbReference type="EMBL" id="JAGFWR010000007">
    <property type="protein sequence ID" value="MBO4162272.1"/>
    <property type="molecule type" value="Genomic_DNA"/>
</dbReference>
<feature type="region of interest" description="Disordered" evidence="3">
    <location>
        <begin position="1"/>
        <end position="44"/>
    </location>
</feature>
<evidence type="ECO:0000256" key="3">
    <source>
        <dbReference type="SAM" id="MobiDB-lite"/>
    </source>
</evidence>
<dbReference type="PROSITE" id="PS51186">
    <property type="entry name" value="GNAT"/>
    <property type="match status" value="2"/>
</dbReference>
<dbReference type="RefSeq" id="WP_208567899.1">
    <property type="nucleotide sequence ID" value="NZ_JAGFWR010000007.1"/>
</dbReference>
<dbReference type="InterPro" id="IPR016181">
    <property type="entry name" value="Acyl_CoA_acyltransferase"/>
</dbReference>
<accession>A0ABS3V9S2</accession>
<dbReference type="Gene3D" id="3.40.630.30">
    <property type="match status" value="1"/>
</dbReference>
<dbReference type="CDD" id="cd04301">
    <property type="entry name" value="NAT_SF"/>
    <property type="match status" value="2"/>
</dbReference>
<dbReference type="InterPro" id="IPR000182">
    <property type="entry name" value="GNAT_dom"/>
</dbReference>
<sequence length="337" mass="36873">MPDAVAPQPVPTSTERERRPQLPPARDHAARSTGQPGVGWHLRTARPDDAPGVVALRSLVHPYLVRGVVSTRQMIAQPPPEESWTAWVVEADDQLVGWASAYRNAHTSVPDFGDVSTLHVHPEYRGRGAGTALLTAALAHLASLRVRRVRTWVQTDSLSYARRHGFTPSRELRYSALDLHPAPPMPEPPTGVRLLPLTGRDPYQIYLLDAAAATGEPGDVPVDATSYSLWRSECWDNPGLDRDAGTVAEVDGTLVALSLVKRDGDRMWSDFTATRPEYRGRGLARLTKQAALHRAAGNGVRTAYTSNDEANAPILAVNTRLGYRPVASAWSCLRDLR</sequence>